<feature type="transmembrane region" description="Helical" evidence="7">
    <location>
        <begin position="6"/>
        <end position="26"/>
    </location>
</feature>
<evidence type="ECO:0000256" key="4">
    <source>
        <dbReference type="ARBA" id="ARBA00022989"/>
    </source>
</evidence>
<keyword evidence="4 7" id="KW-1133">Transmembrane helix</keyword>
<proteinExistence type="evidence at transcript level"/>
<evidence type="ECO:0000256" key="6">
    <source>
        <dbReference type="SAM" id="MobiDB-lite"/>
    </source>
</evidence>
<feature type="transmembrane region" description="Helical" evidence="7">
    <location>
        <begin position="532"/>
        <end position="551"/>
    </location>
</feature>
<evidence type="ECO:0000313" key="8">
    <source>
        <dbReference type="EMBL" id="JAB72155.1"/>
    </source>
</evidence>
<feature type="transmembrane region" description="Helical" evidence="7">
    <location>
        <begin position="432"/>
        <end position="455"/>
    </location>
</feature>
<comment type="similarity">
    <text evidence="2">Belongs to the LIMR family.</text>
</comment>
<feature type="compositionally biased region" description="Basic and acidic residues" evidence="6">
    <location>
        <begin position="650"/>
        <end position="666"/>
    </location>
</feature>
<feature type="transmembrane region" description="Helical" evidence="7">
    <location>
        <begin position="158"/>
        <end position="176"/>
    </location>
</feature>
<evidence type="ECO:0000256" key="7">
    <source>
        <dbReference type="SAM" id="Phobius"/>
    </source>
</evidence>
<feature type="compositionally biased region" description="Basic and acidic residues" evidence="6">
    <location>
        <begin position="628"/>
        <end position="639"/>
    </location>
</feature>
<evidence type="ECO:0000256" key="3">
    <source>
        <dbReference type="ARBA" id="ARBA00022692"/>
    </source>
</evidence>
<keyword evidence="3 7" id="KW-0812">Transmembrane</keyword>
<dbReference type="EMBL" id="GANP01012313">
    <property type="protein sequence ID" value="JAB72155.1"/>
    <property type="molecule type" value="mRNA"/>
</dbReference>
<feature type="compositionally biased region" description="Polar residues" evidence="6">
    <location>
        <begin position="618"/>
        <end position="627"/>
    </location>
</feature>
<dbReference type="InterPro" id="IPR006876">
    <property type="entry name" value="LMBR1-like_membr_prot"/>
</dbReference>
<dbReference type="AlphaFoldDB" id="V5GP41"/>
<feature type="transmembrane region" description="Helical" evidence="7">
    <location>
        <begin position="33"/>
        <end position="53"/>
    </location>
</feature>
<comment type="subcellular location">
    <subcellularLocation>
        <location evidence="1">Membrane</location>
        <topology evidence="1">Multi-pass membrane protein</topology>
    </subcellularLocation>
</comment>
<dbReference type="PANTHER" id="PTHR21355:SF0">
    <property type="entry name" value="G-PROTEIN COUPLED RECEPTOR-ASSOCIATED PROTEIN LMBRD2"/>
    <property type="match status" value="1"/>
</dbReference>
<dbReference type="Pfam" id="PF04791">
    <property type="entry name" value="LMBR1"/>
    <property type="match status" value="1"/>
</dbReference>
<evidence type="ECO:0000256" key="1">
    <source>
        <dbReference type="ARBA" id="ARBA00004141"/>
    </source>
</evidence>
<reference evidence="8" key="1">
    <citation type="journal article" date="2015" name="Sci. Rep.">
        <title>Tissue- and time-dependent transcription in Ixodes ricinus salivary glands and midguts when blood feeding on the vertebrate host.</title>
        <authorList>
            <person name="Kotsyfakis M."/>
            <person name="Schwarz A."/>
            <person name="Erhart J."/>
            <person name="Ribeiro J.M."/>
        </authorList>
    </citation>
    <scope>NUCLEOTIDE SEQUENCE</scope>
    <source>
        <tissue evidence="8">Salivary gland and midgut</tissue>
    </source>
</reference>
<protein>
    <submittedName>
        <fullName evidence="8">Putative conserved plasma membrane protein</fullName>
    </submittedName>
</protein>
<feature type="region of interest" description="Disordered" evidence="6">
    <location>
        <begin position="590"/>
        <end position="675"/>
    </location>
</feature>
<evidence type="ECO:0000256" key="2">
    <source>
        <dbReference type="ARBA" id="ARBA00010487"/>
    </source>
</evidence>
<dbReference type="PANTHER" id="PTHR21355">
    <property type="entry name" value="G-PROTEIN COUPLED RECEPTOR-ASSOCIATED PROTEIN LMBRD2"/>
    <property type="match status" value="1"/>
</dbReference>
<name>V5GP41_IXORI</name>
<keyword evidence="5 7" id="KW-0472">Membrane</keyword>
<feature type="transmembrane region" description="Helical" evidence="7">
    <location>
        <begin position="188"/>
        <end position="213"/>
    </location>
</feature>
<organism evidence="8">
    <name type="scientific">Ixodes ricinus</name>
    <name type="common">Common tick</name>
    <name type="synonym">Acarus ricinus</name>
    <dbReference type="NCBI Taxonomy" id="34613"/>
    <lineage>
        <taxon>Eukaryota</taxon>
        <taxon>Metazoa</taxon>
        <taxon>Ecdysozoa</taxon>
        <taxon>Arthropoda</taxon>
        <taxon>Chelicerata</taxon>
        <taxon>Arachnida</taxon>
        <taxon>Acari</taxon>
        <taxon>Parasitiformes</taxon>
        <taxon>Ixodida</taxon>
        <taxon>Ixodoidea</taxon>
        <taxon>Ixodidae</taxon>
        <taxon>Ixodinae</taxon>
        <taxon>Ixodes</taxon>
    </lineage>
</organism>
<evidence type="ECO:0000256" key="5">
    <source>
        <dbReference type="ARBA" id="ARBA00023136"/>
    </source>
</evidence>
<sequence>MGTVGPLVSEICFTFVLAAFLLHRYGNFAQHHLLVTVSVFVAWYFSFIIIFILPLDVSTTAFRQCLHDSESHSSGHHLPWVENDTTGNITVPPATPSPDGCHQPWSFVPEGVLQSLWRVVYWTSQALTWIILPLMQSYSTAGEFTVMGKLKRALIENAIYYGSYLLIFGILLVYVALQPGISLDAGKLKVICITASNTWGLFLLVLLLGYGLVEVPRSCWNAGHRGHSLRYAYFKASKLSLEKSEAQDKLDDVLEEVQLAAGSVTHQHPLRKHLEVILSKVPSSTGAKGNGRGRHRAHPEIDALSGAAVTEKSLVRLHQQVIRALQQHGRTQCQWTTLVEKALALEDVARNEESPERRFRRSAPHDHPTGCAPTLEWYWRCCVRGWSLRILGAVLALLSAALVWSEMTFFVRQPILTLFGVFHRSAESSHDYVAIELMSIVTIGYLCVCAYYTVFRVRVLNYYYLAPQHQTDEYSLIFSGMLLCRLTPPMCLNFLGLIHLDTHVTSEAGRMETAYTEIMGHMDVISIIANGFNIYFPMLICVLCLATYLHVGSRLLHWFGFEQFLGDDDMTVDLVNEGRDLIKRERGRRQRVALGESRRRPQARSATARQDEPALPTQPGSGTMTRSGSEESARTELLRGVEPLDYTEPSWERYQRPEPAWHRGEQPPRGLFDDV</sequence>
<feature type="transmembrane region" description="Helical" evidence="7">
    <location>
        <begin position="390"/>
        <end position="412"/>
    </location>
</feature>
<accession>V5GP41</accession>
<dbReference type="InterPro" id="IPR051584">
    <property type="entry name" value="GPCR-associated_LMBR1"/>
</dbReference>
<feature type="transmembrane region" description="Helical" evidence="7">
    <location>
        <begin position="119"/>
        <end position="138"/>
    </location>
</feature>
<dbReference type="GO" id="GO:0016020">
    <property type="term" value="C:membrane"/>
    <property type="evidence" value="ECO:0007669"/>
    <property type="project" value="UniProtKB-SubCell"/>
</dbReference>